<gene>
    <name evidence="3" type="ORF">EYB53_013515</name>
</gene>
<dbReference type="Gene3D" id="2.30.30.40">
    <property type="entry name" value="SH3 Domains"/>
    <property type="match status" value="1"/>
</dbReference>
<feature type="domain" description="SH3b" evidence="2">
    <location>
        <begin position="325"/>
        <end position="376"/>
    </location>
</feature>
<reference evidence="3 4" key="1">
    <citation type="submission" date="2021-03" db="EMBL/GenBank/DDBJ databases">
        <authorList>
            <person name="Grouzdev D.S."/>
        </authorList>
    </citation>
    <scope>NUCLEOTIDE SEQUENCE [LARGE SCALE GENOMIC DNA]</scope>
    <source>
        <strain evidence="3 4">M50-1</strain>
    </source>
</reference>
<dbReference type="Pfam" id="PF08239">
    <property type="entry name" value="SH3_3"/>
    <property type="match status" value="1"/>
</dbReference>
<evidence type="ECO:0000259" key="2">
    <source>
        <dbReference type="Pfam" id="PF08239"/>
    </source>
</evidence>
<keyword evidence="4" id="KW-1185">Reference proteome</keyword>
<evidence type="ECO:0000313" key="4">
    <source>
        <dbReference type="Proteomes" id="UP001193081"/>
    </source>
</evidence>
<dbReference type="Proteomes" id="UP001193081">
    <property type="component" value="Unassembled WGS sequence"/>
</dbReference>
<dbReference type="RefSeq" id="WP_135478750.1">
    <property type="nucleotide sequence ID" value="NZ_SIJK02000023.1"/>
</dbReference>
<comment type="caution">
    <text evidence="3">The sequence shown here is derived from an EMBL/GenBank/DDBJ whole genome shotgun (WGS) entry which is preliminary data.</text>
</comment>
<sequence>MTTHLRRMIRMLPALLRAVGFLLLLGLLTIQPAHLAAQIAQAETPILGAPTIATPVMTAPATPSAPMPMPSSEETGARRAPTSTPGTAALEQPHTCEPHQTRSSICAQHIDPELHPDPLENNWHPESAAPIAVGVIYDLNFVCPVPNGCPGGDHDYLRVTVKGGTPYLITTFDLGPGVDTVLDLFWGDPEFPVMSNDDAFPGRHFLSTIRWEAPDDGELLIRVAPRTGGDTPHVAEPEAGTYRFVIALDGSALAHQLDDRIRQEAGVPTPTPPRIPTSIPSAVGAPSVGSAQTGGNQPVAAPTAVPAPVLTQDAPQGRAMVRTSTALRDGPGATQTLLTMLPEGTRLTLLGQTQGRWVRVQPDDLVLPGWVAGMDLSKLPDETPLRASGMLTTTEPVRSPPDPTTTTIAGEGTPPRDPAPTSLPGLSTTGATVSLVERLEPLPPPPPPAPVQRISRSLTLQVERSPDSDRTPSPGHSAFAGLRVQLVTVFGDILAEAVTPASGQVTLTTEVLPAMAVLVQIPAAGLRFPLDPTTTSLRLVLPTEVQP</sequence>
<organism evidence="3 4">
    <name type="scientific">Candidatus Chloroploca mongolica</name>
    <dbReference type="NCBI Taxonomy" id="2528176"/>
    <lineage>
        <taxon>Bacteria</taxon>
        <taxon>Bacillati</taxon>
        <taxon>Chloroflexota</taxon>
        <taxon>Chloroflexia</taxon>
        <taxon>Chloroflexales</taxon>
        <taxon>Chloroflexineae</taxon>
        <taxon>Oscillochloridaceae</taxon>
        <taxon>Candidatus Chloroploca</taxon>
    </lineage>
</organism>
<feature type="region of interest" description="Disordered" evidence="1">
    <location>
        <begin position="57"/>
        <end position="92"/>
    </location>
</feature>
<protein>
    <submittedName>
        <fullName evidence="3">SH3 domain-containing protein</fullName>
    </submittedName>
</protein>
<evidence type="ECO:0000313" key="3">
    <source>
        <dbReference type="EMBL" id="MBP1466729.1"/>
    </source>
</evidence>
<proteinExistence type="predicted"/>
<feature type="region of interest" description="Disordered" evidence="1">
    <location>
        <begin position="391"/>
        <end position="428"/>
    </location>
</feature>
<evidence type="ECO:0000256" key="1">
    <source>
        <dbReference type="SAM" id="MobiDB-lite"/>
    </source>
</evidence>
<dbReference type="InterPro" id="IPR003646">
    <property type="entry name" value="SH3-like_bac-type"/>
</dbReference>
<dbReference type="EMBL" id="SIJK02000023">
    <property type="protein sequence ID" value="MBP1466729.1"/>
    <property type="molecule type" value="Genomic_DNA"/>
</dbReference>
<accession>A0ABS4DBA0</accession>
<name>A0ABS4DBA0_9CHLR</name>